<reference evidence="1" key="1">
    <citation type="journal article" date="2015" name="Nature">
        <title>Complex archaea that bridge the gap between prokaryotes and eukaryotes.</title>
        <authorList>
            <person name="Spang A."/>
            <person name="Saw J.H."/>
            <person name="Jorgensen S.L."/>
            <person name="Zaremba-Niedzwiedzka K."/>
            <person name="Martijn J."/>
            <person name="Lind A.E."/>
            <person name="van Eijk R."/>
            <person name="Schleper C."/>
            <person name="Guy L."/>
            <person name="Ettema T.J."/>
        </authorList>
    </citation>
    <scope>NUCLEOTIDE SEQUENCE</scope>
</reference>
<dbReference type="EMBL" id="LAZR01012339">
    <property type="protein sequence ID" value="KKM27352.1"/>
    <property type="molecule type" value="Genomic_DNA"/>
</dbReference>
<comment type="caution">
    <text evidence="1">The sequence shown here is derived from an EMBL/GenBank/DDBJ whole genome shotgun (WGS) entry which is preliminary data.</text>
</comment>
<dbReference type="AlphaFoldDB" id="A0A0F9IIH4"/>
<proteinExistence type="predicted"/>
<accession>A0A0F9IIH4</accession>
<organism evidence="1">
    <name type="scientific">marine sediment metagenome</name>
    <dbReference type="NCBI Taxonomy" id="412755"/>
    <lineage>
        <taxon>unclassified sequences</taxon>
        <taxon>metagenomes</taxon>
        <taxon>ecological metagenomes</taxon>
    </lineage>
</organism>
<evidence type="ECO:0000313" key="1">
    <source>
        <dbReference type="EMBL" id="KKM27352.1"/>
    </source>
</evidence>
<protein>
    <submittedName>
        <fullName evidence="1">Uncharacterized protein</fullName>
    </submittedName>
</protein>
<name>A0A0F9IIH4_9ZZZZ</name>
<gene>
    <name evidence="1" type="ORF">LCGC14_1575650</name>
</gene>
<sequence>MKWIRPTVIILLALAMVAGFWLDRIEAAVFVPFATGLIIYWFKSRDEKNGG</sequence>